<keyword evidence="4" id="KW-1185">Reference proteome</keyword>
<dbReference type="Proteomes" id="UP000276603">
    <property type="component" value="Unassembled WGS sequence"/>
</dbReference>
<dbReference type="PANTHER" id="PTHR22935:SF95">
    <property type="entry name" value="BETA-LACTAMASE-LIKE 1-RELATED"/>
    <property type="match status" value="1"/>
</dbReference>
<evidence type="ECO:0000313" key="3">
    <source>
        <dbReference type="EMBL" id="RKN79443.1"/>
    </source>
</evidence>
<dbReference type="Gene3D" id="3.40.710.10">
    <property type="entry name" value="DD-peptidase/beta-lactamase superfamily"/>
    <property type="match status" value="1"/>
</dbReference>
<organism evidence="3 4">
    <name type="scientific">Ulvibacterium marinum</name>
    <dbReference type="NCBI Taxonomy" id="2419782"/>
    <lineage>
        <taxon>Bacteria</taxon>
        <taxon>Pseudomonadati</taxon>
        <taxon>Bacteroidota</taxon>
        <taxon>Flavobacteriia</taxon>
        <taxon>Flavobacteriales</taxon>
        <taxon>Flavobacteriaceae</taxon>
        <taxon>Ulvibacterium</taxon>
    </lineage>
</organism>
<keyword evidence="3" id="KW-0378">Hydrolase</keyword>
<dbReference type="EMBL" id="RBCJ01000003">
    <property type="protein sequence ID" value="RKN79443.1"/>
    <property type="molecule type" value="Genomic_DNA"/>
</dbReference>
<dbReference type="RefSeq" id="WP_120712257.1">
    <property type="nucleotide sequence ID" value="NZ_RBCJ01000003.1"/>
</dbReference>
<dbReference type="InterPro" id="IPR001466">
    <property type="entry name" value="Beta-lactam-related"/>
</dbReference>
<sequence length="359" mass="41227">MNKLYFLIFIAITIISCKGHKEKEFENISDEISAIISENAESLLEDKRFHSVSIAVLKDGIETSKHFGELEIGKGNTPNDSTIYEIASLTKTFLGTIAAKAFLDGKINLDDDVRIYLEQPYPNLEFDKKPVTVKHLLTHTSGFPNFPIKGENKTDFFEGLKEIKIESEIGSEYAYSNTAPELMAYILEKTYGTPYEELVSKFILNPNGMYNTKFDLTRDEKLRLVKGYNGENKLMPNFKRNLWGGTIGLHSTTLDLVKYMRFQLDETNSVVRESHKEFFKTPYNFSIGYHWNILKEEDYIIYRHHGGIFGMQNWFMVYPKYNMGISILSNASFEDTGDILEEVAEDIANAIKDLKENEE</sequence>
<comment type="similarity">
    <text evidence="1">Belongs to the beta-lactamase family.</text>
</comment>
<dbReference type="Pfam" id="PF00144">
    <property type="entry name" value="Beta-lactamase"/>
    <property type="match status" value="1"/>
</dbReference>
<dbReference type="AlphaFoldDB" id="A0A3B0C165"/>
<dbReference type="OrthoDB" id="9793489at2"/>
<dbReference type="InterPro" id="IPR012338">
    <property type="entry name" value="Beta-lactam/transpept-like"/>
</dbReference>
<protein>
    <submittedName>
        <fullName evidence="3">Class A beta-lactamase-related serine hydrolase</fullName>
    </submittedName>
</protein>
<evidence type="ECO:0000259" key="2">
    <source>
        <dbReference type="Pfam" id="PF00144"/>
    </source>
</evidence>
<dbReference type="PROSITE" id="PS51257">
    <property type="entry name" value="PROKAR_LIPOPROTEIN"/>
    <property type="match status" value="1"/>
</dbReference>
<dbReference type="SUPFAM" id="SSF56601">
    <property type="entry name" value="beta-lactamase/transpeptidase-like"/>
    <property type="match status" value="1"/>
</dbReference>
<evidence type="ECO:0000313" key="4">
    <source>
        <dbReference type="Proteomes" id="UP000276603"/>
    </source>
</evidence>
<name>A0A3B0C165_9FLAO</name>
<dbReference type="InterPro" id="IPR051478">
    <property type="entry name" value="Beta-lactamase-like_AB/R"/>
</dbReference>
<comment type="caution">
    <text evidence="3">The sequence shown here is derived from an EMBL/GenBank/DDBJ whole genome shotgun (WGS) entry which is preliminary data.</text>
</comment>
<proteinExistence type="inferred from homology"/>
<gene>
    <name evidence="3" type="ORF">D7Z94_14130</name>
</gene>
<feature type="domain" description="Beta-lactamase-related" evidence="2">
    <location>
        <begin position="39"/>
        <end position="335"/>
    </location>
</feature>
<dbReference type="GO" id="GO:0016787">
    <property type="term" value="F:hydrolase activity"/>
    <property type="evidence" value="ECO:0007669"/>
    <property type="project" value="UniProtKB-KW"/>
</dbReference>
<dbReference type="PANTHER" id="PTHR22935">
    <property type="entry name" value="PENICILLIN-BINDING PROTEIN"/>
    <property type="match status" value="1"/>
</dbReference>
<evidence type="ECO:0000256" key="1">
    <source>
        <dbReference type="ARBA" id="ARBA00038473"/>
    </source>
</evidence>
<accession>A0A3B0C165</accession>
<reference evidence="3 4" key="1">
    <citation type="submission" date="2018-10" db="EMBL/GenBank/DDBJ databases">
        <title>Ulvibacterium marinum gen. nov., sp. nov., a novel marine bacterium of the family Flavobacteriaceae, isolated from a culture of the green alga Ulva prolifera.</title>
        <authorList>
            <person name="Zhang Z."/>
        </authorList>
    </citation>
    <scope>NUCLEOTIDE SEQUENCE [LARGE SCALE GENOMIC DNA]</scope>
    <source>
        <strain evidence="3 4">CCMM003</strain>
    </source>
</reference>